<evidence type="ECO:0000313" key="5">
    <source>
        <dbReference type="EMBL" id="MBD7979295.1"/>
    </source>
</evidence>
<sequence>MSHEESGRTRPPSFTPQSGRAVRPPSVGDAIAVGSDGARPAPQEPGEHLAPDVPLAAEPRIKRQSSRAPDSAPSRPGTPPPAVPVRPVGSTRAERPRASAPQQSAARGEAPPSLTPSRGRQQRPPSAPVRSVGAQQQGSGGTAGRPAVVQPTQRPRSTTPGQATRGASATTARSARAPGAAPARPGAGSPPGTRPPLDRPSSPRGGSGFRLRKGRLAAVVGVFALVLLLAWPVGLLVWANGKIQHVDALSGAPGTAGTTYLLAGSDARGGDGIAEDGTEGARTDTIMVLHKPSSGPAALISLPRDTFVDVPGKGPAKLNAAYSWGGAPLLVQTVEGLTGLTVDHYVEIGLGGVSNVVNAVGGVELCLDYDVNDPNSGLVWAAGCHETDGTTALAFARMRYADPKGDIGRGERQRQVVGAVSQKAVDASLLVKPGDQVALIGAGLGAIEVDEKTGIIDLGRLALAFRAANGPDGITGTPPISNPDYRPGGVGSTVQLDPDLSPAFWADIRDGKLPPGVVGGLPQS</sequence>
<dbReference type="PANTHER" id="PTHR33392">
    <property type="entry name" value="POLYISOPRENYL-TEICHOIC ACID--PEPTIDOGLYCAN TEICHOIC ACID TRANSFERASE TAGU"/>
    <property type="match status" value="1"/>
</dbReference>
<feature type="region of interest" description="Disordered" evidence="2">
    <location>
        <begin position="1"/>
        <end position="208"/>
    </location>
</feature>
<keyword evidence="3" id="KW-0812">Transmembrane</keyword>
<dbReference type="Gene3D" id="3.40.630.190">
    <property type="entry name" value="LCP protein"/>
    <property type="match status" value="1"/>
</dbReference>
<proteinExistence type="inferred from homology"/>
<name>A0ABR8TU73_9CELL</name>
<dbReference type="NCBIfam" id="TIGR00350">
    <property type="entry name" value="lytR_cpsA_psr"/>
    <property type="match status" value="1"/>
</dbReference>
<keyword evidence="3" id="KW-1133">Transmembrane helix</keyword>
<comment type="caution">
    <text evidence="5">The sequence shown here is derived from an EMBL/GenBank/DDBJ whole genome shotgun (WGS) entry which is preliminary data.</text>
</comment>
<feature type="region of interest" description="Disordered" evidence="2">
    <location>
        <begin position="472"/>
        <end position="493"/>
    </location>
</feature>
<accession>A0ABR8TU73</accession>
<dbReference type="EMBL" id="JACSQF010000001">
    <property type="protein sequence ID" value="MBD7979295.1"/>
    <property type="molecule type" value="Genomic_DNA"/>
</dbReference>
<reference evidence="5 6" key="1">
    <citation type="submission" date="2020-08" db="EMBL/GenBank/DDBJ databases">
        <title>A Genomic Blueprint of the Chicken Gut Microbiome.</title>
        <authorList>
            <person name="Gilroy R."/>
            <person name="Ravi A."/>
            <person name="Getino M."/>
            <person name="Pursley I."/>
            <person name="Horton D.L."/>
            <person name="Alikhan N.-F."/>
            <person name="Baker D."/>
            <person name="Gharbi K."/>
            <person name="Hall N."/>
            <person name="Watson M."/>
            <person name="Adriaenssens E.M."/>
            <person name="Foster-Nyarko E."/>
            <person name="Jarju S."/>
            <person name="Secka A."/>
            <person name="Antonio M."/>
            <person name="Oren A."/>
            <person name="Chaudhuri R."/>
            <person name="La Ragione R.M."/>
            <person name="Hildebrand F."/>
            <person name="Pallen M.J."/>
        </authorList>
    </citation>
    <scope>NUCLEOTIDE SEQUENCE [LARGE SCALE GENOMIC DNA]</scope>
    <source>
        <strain evidence="5 6">Sa2CUA9</strain>
    </source>
</reference>
<feature type="domain" description="Cell envelope-related transcriptional attenuator" evidence="4">
    <location>
        <begin position="282"/>
        <end position="424"/>
    </location>
</feature>
<dbReference type="InterPro" id="IPR004474">
    <property type="entry name" value="LytR_CpsA_psr"/>
</dbReference>
<protein>
    <submittedName>
        <fullName evidence="5">LCP family protein</fullName>
    </submittedName>
</protein>
<keyword evidence="6" id="KW-1185">Reference proteome</keyword>
<dbReference type="Proteomes" id="UP000655570">
    <property type="component" value="Unassembled WGS sequence"/>
</dbReference>
<evidence type="ECO:0000259" key="4">
    <source>
        <dbReference type="Pfam" id="PF03816"/>
    </source>
</evidence>
<evidence type="ECO:0000256" key="1">
    <source>
        <dbReference type="ARBA" id="ARBA00006068"/>
    </source>
</evidence>
<evidence type="ECO:0000313" key="6">
    <source>
        <dbReference type="Proteomes" id="UP000655570"/>
    </source>
</evidence>
<feature type="transmembrane region" description="Helical" evidence="3">
    <location>
        <begin position="216"/>
        <end position="239"/>
    </location>
</feature>
<feature type="compositionally biased region" description="Low complexity" evidence="2">
    <location>
        <begin position="163"/>
        <end position="191"/>
    </location>
</feature>
<keyword evidence="3" id="KW-0472">Membrane</keyword>
<feature type="compositionally biased region" description="Polar residues" evidence="2">
    <location>
        <begin position="150"/>
        <end position="162"/>
    </location>
</feature>
<gene>
    <name evidence="5" type="ORF">H9641_00980</name>
</gene>
<feature type="compositionally biased region" description="Low complexity" evidence="2">
    <location>
        <begin position="66"/>
        <end position="75"/>
    </location>
</feature>
<evidence type="ECO:0000256" key="2">
    <source>
        <dbReference type="SAM" id="MobiDB-lite"/>
    </source>
</evidence>
<comment type="similarity">
    <text evidence="1">Belongs to the LytR/CpsA/Psr (LCP) family.</text>
</comment>
<dbReference type="PANTHER" id="PTHR33392:SF6">
    <property type="entry name" value="POLYISOPRENYL-TEICHOIC ACID--PEPTIDOGLYCAN TEICHOIC ACID TRANSFERASE TAGU"/>
    <property type="match status" value="1"/>
</dbReference>
<organism evidence="5 6">
    <name type="scientific">Oerskovia merdavium</name>
    <dbReference type="NCBI Taxonomy" id="2762227"/>
    <lineage>
        <taxon>Bacteria</taxon>
        <taxon>Bacillati</taxon>
        <taxon>Actinomycetota</taxon>
        <taxon>Actinomycetes</taxon>
        <taxon>Micrococcales</taxon>
        <taxon>Cellulomonadaceae</taxon>
        <taxon>Oerskovia</taxon>
    </lineage>
</organism>
<dbReference type="InterPro" id="IPR050922">
    <property type="entry name" value="LytR/CpsA/Psr_CW_biosynth"/>
</dbReference>
<dbReference type="Pfam" id="PF03816">
    <property type="entry name" value="LytR_cpsA_psr"/>
    <property type="match status" value="1"/>
</dbReference>
<evidence type="ECO:0000256" key="3">
    <source>
        <dbReference type="SAM" id="Phobius"/>
    </source>
</evidence>